<keyword evidence="1" id="KW-0472">Membrane</keyword>
<dbReference type="PANTHER" id="PTHR14969:SF13">
    <property type="entry name" value="AT30094P"/>
    <property type="match status" value="1"/>
</dbReference>
<evidence type="ECO:0000313" key="3">
    <source>
        <dbReference type="EMBL" id="MCF4123155.1"/>
    </source>
</evidence>
<accession>A0AA41QI34</accession>
<evidence type="ECO:0000259" key="2">
    <source>
        <dbReference type="SMART" id="SM00014"/>
    </source>
</evidence>
<dbReference type="Gene3D" id="1.20.144.10">
    <property type="entry name" value="Phosphatidic acid phosphatase type 2/haloperoxidase"/>
    <property type="match status" value="1"/>
</dbReference>
<dbReference type="EMBL" id="JAKGSG010000055">
    <property type="protein sequence ID" value="MCF4123155.1"/>
    <property type="molecule type" value="Genomic_DNA"/>
</dbReference>
<feature type="transmembrane region" description="Helical" evidence="1">
    <location>
        <begin position="205"/>
        <end position="223"/>
    </location>
</feature>
<evidence type="ECO:0000313" key="4">
    <source>
        <dbReference type="Proteomes" id="UP001165405"/>
    </source>
</evidence>
<feature type="transmembrane region" description="Helical" evidence="1">
    <location>
        <begin position="173"/>
        <end position="193"/>
    </location>
</feature>
<comment type="caution">
    <text evidence="3">The sequence shown here is derived from an EMBL/GenBank/DDBJ whole genome shotgun (WGS) entry which is preliminary data.</text>
</comment>
<dbReference type="PANTHER" id="PTHR14969">
    <property type="entry name" value="SPHINGOSINE-1-PHOSPHATE PHOSPHOHYDROLASE"/>
    <property type="match status" value="1"/>
</dbReference>
<organism evidence="3 4">
    <name type="scientific">Antribacter soli</name>
    <dbReference type="NCBI Taxonomy" id="2910976"/>
    <lineage>
        <taxon>Bacteria</taxon>
        <taxon>Bacillati</taxon>
        <taxon>Actinomycetota</taxon>
        <taxon>Actinomycetes</taxon>
        <taxon>Micrococcales</taxon>
        <taxon>Promicromonosporaceae</taxon>
        <taxon>Antribacter</taxon>
    </lineage>
</organism>
<keyword evidence="4" id="KW-1185">Reference proteome</keyword>
<reference evidence="3" key="1">
    <citation type="submission" date="2022-01" db="EMBL/GenBank/DDBJ databases">
        <title>Antribacter sp. nov., isolated from Guizhou of China.</title>
        <authorList>
            <person name="Chengliang C."/>
            <person name="Ya Z."/>
        </authorList>
    </citation>
    <scope>NUCLEOTIDE SEQUENCE</scope>
    <source>
        <strain evidence="3">KLBMP 9083</strain>
    </source>
</reference>
<feature type="transmembrane region" description="Helical" evidence="1">
    <location>
        <begin position="73"/>
        <end position="99"/>
    </location>
</feature>
<proteinExistence type="predicted"/>
<dbReference type="Pfam" id="PF01569">
    <property type="entry name" value="PAP2"/>
    <property type="match status" value="1"/>
</dbReference>
<dbReference type="InterPro" id="IPR000326">
    <property type="entry name" value="PAP2/HPO"/>
</dbReference>
<sequence>MLDLERWTDDLSAPRGREARRDLGLRVGVPAAVWWVLVVGPGLLLAGPLAGLRERETAVSEWFVEQRTATLDTLTAVWGAMGTTETIIGICLVVSGVVWWRTRQWWYAVVPAIAIAVQAAVFMLAALVVSGERPEVEQLDPAPPTSSFPSGHSGASTALYVSLALMAQRIGRAWLRVSVTVVLLVLPLLVVYSRLYRGMHHLSDVVVGVLNGLVCVVLGWYWLRRTPRRVEEGGAAGNADAEGSDATETVT</sequence>
<name>A0AA41QI34_9MICO</name>
<gene>
    <name evidence="3" type="ORF">L1785_19465</name>
</gene>
<protein>
    <submittedName>
        <fullName evidence="3">Phosphatase PAP2 family protein</fullName>
    </submittedName>
</protein>
<keyword evidence="1" id="KW-0812">Transmembrane</keyword>
<dbReference type="AlphaFoldDB" id="A0AA41QI34"/>
<dbReference type="RefSeq" id="WP_236090967.1">
    <property type="nucleotide sequence ID" value="NZ_JAKGSG010000055.1"/>
</dbReference>
<dbReference type="Proteomes" id="UP001165405">
    <property type="component" value="Unassembled WGS sequence"/>
</dbReference>
<keyword evidence="1" id="KW-1133">Transmembrane helix</keyword>
<feature type="transmembrane region" description="Helical" evidence="1">
    <location>
        <begin position="32"/>
        <end position="52"/>
    </location>
</feature>
<feature type="domain" description="Phosphatidic acid phosphatase type 2/haloperoxidase" evidence="2">
    <location>
        <begin position="109"/>
        <end position="220"/>
    </location>
</feature>
<dbReference type="SMART" id="SM00014">
    <property type="entry name" value="acidPPc"/>
    <property type="match status" value="1"/>
</dbReference>
<dbReference type="SUPFAM" id="SSF48317">
    <property type="entry name" value="Acid phosphatase/Vanadium-dependent haloperoxidase"/>
    <property type="match status" value="1"/>
</dbReference>
<dbReference type="InterPro" id="IPR036938">
    <property type="entry name" value="PAP2/HPO_sf"/>
</dbReference>
<evidence type="ECO:0000256" key="1">
    <source>
        <dbReference type="SAM" id="Phobius"/>
    </source>
</evidence>
<feature type="transmembrane region" description="Helical" evidence="1">
    <location>
        <begin position="105"/>
        <end position="129"/>
    </location>
</feature>